<dbReference type="PANTHER" id="PTHR14303">
    <property type="entry name" value="DNA POLYMERASE DELTA SUBUNIT 4"/>
    <property type="match status" value="1"/>
</dbReference>
<accession>A0AAN7TQJ9</accession>
<dbReference type="Pfam" id="PF04081">
    <property type="entry name" value="DNA_pol_delta_4"/>
    <property type="match status" value="1"/>
</dbReference>
<evidence type="ECO:0000313" key="2">
    <source>
        <dbReference type="EMBL" id="KAK5117239.1"/>
    </source>
</evidence>
<dbReference type="InterPro" id="IPR007218">
    <property type="entry name" value="DNA_pol_delta_4"/>
</dbReference>
<dbReference type="GO" id="GO:0006261">
    <property type="term" value="P:DNA-templated DNA replication"/>
    <property type="evidence" value="ECO:0007669"/>
    <property type="project" value="TreeGrafter"/>
</dbReference>
<feature type="compositionally biased region" description="Polar residues" evidence="1">
    <location>
        <begin position="1"/>
        <end position="44"/>
    </location>
</feature>
<comment type="caution">
    <text evidence="2">The sequence shown here is derived from an EMBL/GenBank/DDBJ whole genome shotgun (WGS) entry which is preliminary data.</text>
</comment>
<proteinExistence type="predicted"/>
<reference evidence="2" key="1">
    <citation type="submission" date="2023-08" db="EMBL/GenBank/DDBJ databases">
        <title>Black Yeasts Isolated from many extreme environments.</title>
        <authorList>
            <person name="Coleine C."/>
            <person name="Stajich J.E."/>
            <person name="Selbmann L."/>
        </authorList>
    </citation>
    <scope>NUCLEOTIDE SEQUENCE</scope>
    <source>
        <strain evidence="2">CCFEE 5401</strain>
    </source>
</reference>
<dbReference type="GO" id="GO:0003887">
    <property type="term" value="F:DNA-directed DNA polymerase activity"/>
    <property type="evidence" value="ECO:0007669"/>
    <property type="project" value="TreeGrafter"/>
</dbReference>
<dbReference type="GO" id="GO:0000731">
    <property type="term" value="P:DNA synthesis involved in DNA repair"/>
    <property type="evidence" value="ECO:0007669"/>
    <property type="project" value="InterPro"/>
</dbReference>
<feature type="region of interest" description="Disordered" evidence="1">
    <location>
        <begin position="1"/>
        <end position="52"/>
    </location>
</feature>
<dbReference type="Proteomes" id="UP001310890">
    <property type="component" value="Unassembled WGS sequence"/>
</dbReference>
<gene>
    <name evidence="2" type="ORF">LTR62_005856</name>
</gene>
<dbReference type="PANTHER" id="PTHR14303:SF0">
    <property type="entry name" value="DNA POLYMERASE DELTA SUBUNIT 4"/>
    <property type="match status" value="1"/>
</dbReference>
<evidence type="ECO:0000313" key="3">
    <source>
        <dbReference type="Proteomes" id="UP001310890"/>
    </source>
</evidence>
<sequence>MPPKRNSTGPRAIPTRQSSQSQATLSFNGKQNKVTKPSAAQQAKSGKRDPAVIDQIIHADVKSEAEPDLDEPTTAEAAIEQQVEEEAGTAKNAPSAASVKTEEILGGRAPESDVGAIGGKGAGWVADEEAQARKVTDEQIKKYWKAKESERLAPRVHQEDLTVYAKVLREWDMSGQFGPCIGIARLKRWKRANLLGLKPPVEVLAVLLKEMDGGNPKAQRAYVDELMSTRFVET</sequence>
<name>A0AAN7TQJ9_9PEZI</name>
<evidence type="ECO:0000256" key="1">
    <source>
        <dbReference type="SAM" id="MobiDB-lite"/>
    </source>
</evidence>
<protein>
    <recommendedName>
        <fullName evidence="4">DNA polymerase delta subunit 4</fullName>
    </recommendedName>
</protein>
<dbReference type="GO" id="GO:0043625">
    <property type="term" value="C:delta DNA polymerase complex"/>
    <property type="evidence" value="ECO:0007669"/>
    <property type="project" value="TreeGrafter"/>
</dbReference>
<evidence type="ECO:0008006" key="4">
    <source>
        <dbReference type="Google" id="ProtNLM"/>
    </source>
</evidence>
<dbReference type="EMBL" id="JAVRRL010000005">
    <property type="protein sequence ID" value="KAK5117239.1"/>
    <property type="molecule type" value="Genomic_DNA"/>
</dbReference>
<dbReference type="AlphaFoldDB" id="A0AAN7TQJ9"/>
<organism evidence="2 3">
    <name type="scientific">Meristemomyces frigidus</name>
    <dbReference type="NCBI Taxonomy" id="1508187"/>
    <lineage>
        <taxon>Eukaryota</taxon>
        <taxon>Fungi</taxon>
        <taxon>Dikarya</taxon>
        <taxon>Ascomycota</taxon>
        <taxon>Pezizomycotina</taxon>
        <taxon>Dothideomycetes</taxon>
        <taxon>Dothideomycetidae</taxon>
        <taxon>Mycosphaerellales</taxon>
        <taxon>Teratosphaeriaceae</taxon>
        <taxon>Meristemomyces</taxon>
    </lineage>
</organism>